<evidence type="ECO:0000256" key="1">
    <source>
        <dbReference type="SAM" id="Phobius"/>
    </source>
</evidence>
<keyword evidence="1" id="KW-0472">Membrane</keyword>
<name>A0A0F9AGI7_9ZZZZ</name>
<evidence type="ECO:0000313" key="2">
    <source>
        <dbReference type="EMBL" id="KKK71291.1"/>
    </source>
</evidence>
<comment type="caution">
    <text evidence="2">The sequence shown here is derived from an EMBL/GenBank/DDBJ whole genome shotgun (WGS) entry which is preliminary data.</text>
</comment>
<accession>A0A0F9AGI7</accession>
<dbReference type="AlphaFoldDB" id="A0A0F9AGI7"/>
<keyword evidence="1" id="KW-0812">Transmembrane</keyword>
<dbReference type="EMBL" id="LAZR01057805">
    <property type="protein sequence ID" value="KKK71291.1"/>
    <property type="molecule type" value="Genomic_DNA"/>
</dbReference>
<gene>
    <name evidence="2" type="ORF">LCGC14_2915350</name>
</gene>
<feature type="transmembrane region" description="Helical" evidence="1">
    <location>
        <begin position="34"/>
        <end position="55"/>
    </location>
</feature>
<feature type="non-terminal residue" evidence="2">
    <location>
        <position position="1"/>
    </location>
</feature>
<proteinExistence type="predicted"/>
<organism evidence="2">
    <name type="scientific">marine sediment metagenome</name>
    <dbReference type="NCBI Taxonomy" id="412755"/>
    <lineage>
        <taxon>unclassified sequences</taxon>
        <taxon>metagenomes</taxon>
        <taxon>ecological metagenomes</taxon>
    </lineage>
</organism>
<protein>
    <submittedName>
        <fullName evidence="2">Uncharacterized protein</fullName>
    </submittedName>
</protein>
<reference evidence="2" key="1">
    <citation type="journal article" date="2015" name="Nature">
        <title>Complex archaea that bridge the gap between prokaryotes and eukaryotes.</title>
        <authorList>
            <person name="Spang A."/>
            <person name="Saw J.H."/>
            <person name="Jorgensen S.L."/>
            <person name="Zaremba-Niedzwiedzka K."/>
            <person name="Martijn J."/>
            <person name="Lind A.E."/>
            <person name="van Eijk R."/>
            <person name="Schleper C."/>
            <person name="Guy L."/>
            <person name="Ettema T.J."/>
        </authorList>
    </citation>
    <scope>NUCLEOTIDE SEQUENCE</scope>
</reference>
<keyword evidence="1" id="KW-1133">Transmembrane helix</keyword>
<sequence length="59" mass="6898">IKLTEAEDQKPKEKPKPLAPKEFQEKLNVLYQRIIFYAIYVIIGVFALIFLIAVLKAFF</sequence>